<dbReference type="EMBL" id="CP008953">
    <property type="protein sequence ID" value="AIG76764.1"/>
    <property type="molecule type" value="Genomic_DNA"/>
</dbReference>
<dbReference type="CDD" id="cd11029">
    <property type="entry name" value="CYP107-like"/>
    <property type="match status" value="1"/>
</dbReference>
<sequence>MQSRRTTNVERLSADFVQDSYTLYARLREAGPPRQVMMPHGIKVWMVTRYHDARALLADPRISKDGRRVNELFARHAESPDKAPASVDDELAAHMLNSDPPNHVRLRRLVGKAFTERRVKLLRPRIEEITEELLDKMAGAREAELIEDLAAPLTITVLAELLGVPPANRKVFRTWTNTLVGANHMPEEVATASAAVAKFTEDLIDAKLADPGEDMFSALVQATEEGDRLSKDELVAMVFLLVVAGHDTTLSMVGNGVYALLRHPDQLARLRADPSLLPAAVEELLRYEGSVSLATFRFTTDDIALDGVTIPAGEIVVVALGSANRDTEKFANADSLDITRGLGSHLAFGHGIHYCAGAPLGRLQVEIGIGRLLERFPDLALAVEPERLRWKTSTIMHGLVSLPVSLHG</sequence>
<dbReference type="PROSITE" id="PS00086">
    <property type="entry name" value="CYTOCHROME_P450"/>
    <property type="match status" value="1"/>
</dbReference>
<gene>
    <name evidence="10" type="ORF">AJAP_19505</name>
</gene>
<comment type="function">
    <text evidence="8">Involved in the coupling of aromatic side chains of the heptapeptide of vancomycin.</text>
</comment>
<dbReference type="Proteomes" id="UP000028492">
    <property type="component" value="Chromosome"/>
</dbReference>
<keyword evidence="4 9" id="KW-0479">Metal-binding</keyword>
<dbReference type="GO" id="GO:0020037">
    <property type="term" value="F:heme binding"/>
    <property type="evidence" value="ECO:0007669"/>
    <property type="project" value="InterPro"/>
</dbReference>
<evidence type="ECO:0000256" key="7">
    <source>
        <dbReference type="ARBA" id="ARBA00023033"/>
    </source>
</evidence>
<evidence type="ECO:0000256" key="6">
    <source>
        <dbReference type="ARBA" id="ARBA00023004"/>
    </source>
</evidence>
<evidence type="ECO:0000256" key="3">
    <source>
        <dbReference type="ARBA" id="ARBA00022617"/>
    </source>
</evidence>
<dbReference type="GO" id="GO:0004497">
    <property type="term" value="F:monooxygenase activity"/>
    <property type="evidence" value="ECO:0007669"/>
    <property type="project" value="UniProtKB-KW"/>
</dbReference>
<dbReference type="GO" id="GO:0005506">
    <property type="term" value="F:iron ion binding"/>
    <property type="evidence" value="ECO:0007669"/>
    <property type="project" value="InterPro"/>
</dbReference>
<dbReference type="InterPro" id="IPR002397">
    <property type="entry name" value="Cyt_P450_B"/>
</dbReference>
<evidence type="ECO:0000256" key="2">
    <source>
        <dbReference type="ARBA" id="ARBA00010617"/>
    </source>
</evidence>
<comment type="similarity">
    <text evidence="2 9">Belongs to the cytochrome P450 family.</text>
</comment>
<keyword evidence="5 9" id="KW-0560">Oxidoreductase</keyword>
<dbReference type="PANTHER" id="PTHR46696">
    <property type="entry name" value="P450, PUTATIVE (EUROFUNG)-RELATED"/>
    <property type="match status" value="1"/>
</dbReference>
<organism evidence="10 11">
    <name type="scientific">Amycolatopsis japonica</name>
    <dbReference type="NCBI Taxonomy" id="208439"/>
    <lineage>
        <taxon>Bacteria</taxon>
        <taxon>Bacillati</taxon>
        <taxon>Actinomycetota</taxon>
        <taxon>Actinomycetes</taxon>
        <taxon>Pseudonocardiales</taxon>
        <taxon>Pseudonocardiaceae</taxon>
        <taxon>Amycolatopsis</taxon>
        <taxon>Amycolatopsis japonica group</taxon>
    </lineage>
</organism>
<dbReference type="PRINTS" id="PR00359">
    <property type="entry name" value="BP450"/>
</dbReference>
<dbReference type="KEGG" id="aja:AJAP_19505"/>
<evidence type="ECO:0000256" key="9">
    <source>
        <dbReference type="RuleBase" id="RU000461"/>
    </source>
</evidence>
<keyword evidence="11" id="KW-1185">Reference proteome</keyword>
<dbReference type="Gene3D" id="1.10.630.10">
    <property type="entry name" value="Cytochrome P450"/>
    <property type="match status" value="1"/>
</dbReference>
<dbReference type="HOGENOM" id="CLU_033716_1_0_11"/>
<dbReference type="GO" id="GO:0016705">
    <property type="term" value="F:oxidoreductase activity, acting on paired donors, with incorporation or reduction of molecular oxygen"/>
    <property type="evidence" value="ECO:0007669"/>
    <property type="project" value="InterPro"/>
</dbReference>
<dbReference type="InterPro" id="IPR036396">
    <property type="entry name" value="Cyt_P450_sf"/>
</dbReference>
<dbReference type="PANTHER" id="PTHR46696:SF1">
    <property type="entry name" value="CYTOCHROME P450 YJIB-RELATED"/>
    <property type="match status" value="1"/>
</dbReference>
<keyword evidence="7 9" id="KW-0503">Monooxygenase</keyword>
<dbReference type="FunFam" id="1.10.630.10:FF:000018">
    <property type="entry name" value="Cytochrome P450 monooxygenase"/>
    <property type="match status" value="1"/>
</dbReference>
<dbReference type="STRING" id="208439.AJAP_19505"/>
<comment type="pathway">
    <text evidence="1">Antibiotic biosynthesis; vancomycin biosynthesis.</text>
</comment>
<evidence type="ECO:0000313" key="11">
    <source>
        <dbReference type="Proteomes" id="UP000028492"/>
    </source>
</evidence>
<reference evidence="10 11" key="1">
    <citation type="journal article" date="2014" name="J. Biotechnol.">
        <title>Complete genome sequence of the actinobacterium Amycolatopsis japonica MG417-CF17(T) (=DSM 44213T) producing (S,S)-N,N'-ethylenediaminedisuccinic acid.</title>
        <authorList>
            <person name="Stegmann E."/>
            <person name="Albersmeier A."/>
            <person name="Spohn M."/>
            <person name="Gert H."/>
            <person name="Weber T."/>
            <person name="Wohlleben W."/>
            <person name="Kalinowski J."/>
            <person name="Ruckert C."/>
        </authorList>
    </citation>
    <scope>NUCLEOTIDE SEQUENCE [LARGE SCALE GENOMIC DNA]</scope>
    <source>
        <strain evidence="11">MG417-CF17 (DSM 44213)</strain>
    </source>
</reference>
<evidence type="ECO:0000256" key="8">
    <source>
        <dbReference type="ARBA" id="ARBA00055433"/>
    </source>
</evidence>
<dbReference type="InterPro" id="IPR017972">
    <property type="entry name" value="Cyt_P450_CS"/>
</dbReference>
<dbReference type="Pfam" id="PF00067">
    <property type="entry name" value="p450"/>
    <property type="match status" value="1"/>
</dbReference>
<dbReference type="RefSeq" id="WP_038513641.1">
    <property type="nucleotide sequence ID" value="NZ_CP008953.1"/>
</dbReference>
<protein>
    <submittedName>
        <fullName evidence="10">Cytochrome P450</fullName>
        <ecNumber evidence="10">1.14.-.-</ecNumber>
    </submittedName>
</protein>
<dbReference type="AlphaFoldDB" id="A0A075UWH2"/>
<dbReference type="InterPro" id="IPR001128">
    <property type="entry name" value="Cyt_P450"/>
</dbReference>
<dbReference type="SUPFAM" id="SSF48264">
    <property type="entry name" value="Cytochrome P450"/>
    <property type="match status" value="1"/>
</dbReference>
<name>A0A075UWH2_9PSEU</name>
<keyword evidence="6 9" id="KW-0408">Iron</keyword>
<proteinExistence type="inferred from homology"/>
<dbReference type="EC" id="1.14.-.-" evidence="10"/>
<keyword evidence="3 9" id="KW-0349">Heme</keyword>
<evidence type="ECO:0000256" key="5">
    <source>
        <dbReference type="ARBA" id="ARBA00023002"/>
    </source>
</evidence>
<evidence type="ECO:0000313" key="10">
    <source>
        <dbReference type="EMBL" id="AIG76764.1"/>
    </source>
</evidence>
<accession>A0A075UWH2</accession>
<evidence type="ECO:0000256" key="4">
    <source>
        <dbReference type="ARBA" id="ARBA00022723"/>
    </source>
</evidence>
<evidence type="ECO:0000256" key="1">
    <source>
        <dbReference type="ARBA" id="ARBA00004660"/>
    </source>
</evidence>
<dbReference type="eggNOG" id="COG2124">
    <property type="taxonomic scope" value="Bacteria"/>
</dbReference>